<dbReference type="SMART" id="SM00862">
    <property type="entry name" value="Trans_reg_C"/>
    <property type="match status" value="1"/>
</dbReference>
<evidence type="ECO:0000256" key="3">
    <source>
        <dbReference type="PROSITE-ProRule" id="PRU01091"/>
    </source>
</evidence>
<evidence type="ECO:0000259" key="4">
    <source>
        <dbReference type="PROSITE" id="PS50110"/>
    </source>
</evidence>
<dbReference type="InterPro" id="IPR036388">
    <property type="entry name" value="WH-like_DNA-bd_sf"/>
</dbReference>
<evidence type="ECO:0000313" key="6">
    <source>
        <dbReference type="EMBL" id="GGK52842.1"/>
    </source>
</evidence>
<dbReference type="SUPFAM" id="SSF52172">
    <property type="entry name" value="CheY-like"/>
    <property type="match status" value="1"/>
</dbReference>
<evidence type="ECO:0000259" key="5">
    <source>
        <dbReference type="PROSITE" id="PS51755"/>
    </source>
</evidence>
<proteinExistence type="predicted"/>
<dbReference type="EMBL" id="BMMF01000016">
    <property type="protein sequence ID" value="GGK52842.1"/>
    <property type="molecule type" value="Genomic_DNA"/>
</dbReference>
<keyword evidence="1 3" id="KW-0238">DNA-binding</keyword>
<organism evidence="6 7">
    <name type="scientific">Salinarimonas ramus</name>
    <dbReference type="NCBI Taxonomy" id="690164"/>
    <lineage>
        <taxon>Bacteria</taxon>
        <taxon>Pseudomonadati</taxon>
        <taxon>Pseudomonadota</taxon>
        <taxon>Alphaproteobacteria</taxon>
        <taxon>Hyphomicrobiales</taxon>
        <taxon>Salinarimonadaceae</taxon>
        <taxon>Salinarimonas</taxon>
    </lineage>
</organism>
<keyword evidence="2" id="KW-0597">Phosphoprotein</keyword>
<comment type="caution">
    <text evidence="6">The sequence shown here is derived from an EMBL/GenBank/DDBJ whole genome shotgun (WGS) entry which is preliminary data.</text>
</comment>
<dbReference type="Pfam" id="PF00072">
    <property type="entry name" value="Response_reg"/>
    <property type="match status" value="1"/>
</dbReference>
<dbReference type="PROSITE" id="PS50110">
    <property type="entry name" value="RESPONSE_REGULATORY"/>
    <property type="match status" value="1"/>
</dbReference>
<evidence type="ECO:0000256" key="1">
    <source>
        <dbReference type="ARBA" id="ARBA00023125"/>
    </source>
</evidence>
<reference evidence="6 7" key="1">
    <citation type="journal article" date="2014" name="Int. J. Syst. Evol. Microbiol.">
        <title>Complete genome sequence of Corynebacterium casei LMG S-19264T (=DSM 44701T), isolated from a smear-ripened cheese.</title>
        <authorList>
            <consortium name="US DOE Joint Genome Institute (JGI-PGF)"/>
            <person name="Walter F."/>
            <person name="Albersmeier A."/>
            <person name="Kalinowski J."/>
            <person name="Ruckert C."/>
        </authorList>
    </citation>
    <scope>NUCLEOTIDE SEQUENCE [LARGE SCALE GENOMIC DNA]</scope>
    <source>
        <strain evidence="6 7">CGMCC 1.9161</strain>
    </source>
</reference>
<dbReference type="InterPro" id="IPR001789">
    <property type="entry name" value="Sig_transdc_resp-reg_receiver"/>
</dbReference>
<feature type="domain" description="Response regulatory" evidence="4">
    <location>
        <begin position="2"/>
        <end position="116"/>
    </location>
</feature>
<dbReference type="GO" id="GO:0000156">
    <property type="term" value="F:phosphorelay response regulator activity"/>
    <property type="evidence" value="ECO:0007669"/>
    <property type="project" value="TreeGrafter"/>
</dbReference>
<feature type="modified residue" description="4-aspartylphosphate" evidence="2">
    <location>
        <position position="51"/>
    </location>
</feature>
<sequence>MRIILIEDELRLAESIRKVLERERFVVDHVDCLATAREAGLIGKFDLVLLDRTLPDGEGLSMIPVFRKTNPGIHIIVLSARGDVADRIDGLDEGADDYLIKPFSLDELLARIRAVKRRPAEMAGEEIRAGSLVFDLMNEEVEIRGKRIDLPRRELRVLAALLERRGRTVLRESLEQAVFGFDDIVQSNTLDSHISRLRRRLNERRAGIEIHAIRGVGYLLREAS</sequence>
<dbReference type="InterPro" id="IPR001867">
    <property type="entry name" value="OmpR/PhoB-type_DNA-bd"/>
</dbReference>
<dbReference type="PANTHER" id="PTHR48111">
    <property type="entry name" value="REGULATOR OF RPOS"/>
    <property type="match status" value="1"/>
</dbReference>
<dbReference type="GO" id="GO:0032993">
    <property type="term" value="C:protein-DNA complex"/>
    <property type="evidence" value="ECO:0007669"/>
    <property type="project" value="TreeGrafter"/>
</dbReference>
<dbReference type="InterPro" id="IPR039420">
    <property type="entry name" value="WalR-like"/>
</dbReference>
<protein>
    <submittedName>
        <fullName evidence="6">DNA-binding response regulator</fullName>
    </submittedName>
</protein>
<dbReference type="SMART" id="SM00448">
    <property type="entry name" value="REC"/>
    <property type="match status" value="1"/>
</dbReference>
<dbReference type="InterPro" id="IPR011006">
    <property type="entry name" value="CheY-like_superfamily"/>
</dbReference>
<dbReference type="CDD" id="cd00383">
    <property type="entry name" value="trans_reg_C"/>
    <property type="match status" value="1"/>
</dbReference>
<dbReference type="Gene3D" id="6.10.250.690">
    <property type="match status" value="1"/>
</dbReference>
<dbReference type="Pfam" id="PF00486">
    <property type="entry name" value="Trans_reg_C"/>
    <property type="match status" value="1"/>
</dbReference>
<feature type="DNA-binding region" description="OmpR/PhoB-type" evidence="3">
    <location>
        <begin position="124"/>
        <end position="222"/>
    </location>
</feature>
<dbReference type="AlphaFoldDB" id="A0A917V9E5"/>
<dbReference type="Gene3D" id="3.40.50.2300">
    <property type="match status" value="1"/>
</dbReference>
<dbReference type="PANTHER" id="PTHR48111:SF36">
    <property type="entry name" value="TRANSCRIPTIONAL REGULATORY PROTEIN CUTR"/>
    <property type="match status" value="1"/>
</dbReference>
<feature type="domain" description="OmpR/PhoB-type" evidence="5">
    <location>
        <begin position="124"/>
        <end position="222"/>
    </location>
</feature>
<dbReference type="GO" id="GO:0000976">
    <property type="term" value="F:transcription cis-regulatory region binding"/>
    <property type="evidence" value="ECO:0007669"/>
    <property type="project" value="TreeGrafter"/>
</dbReference>
<dbReference type="GO" id="GO:0005829">
    <property type="term" value="C:cytosol"/>
    <property type="evidence" value="ECO:0007669"/>
    <property type="project" value="TreeGrafter"/>
</dbReference>
<dbReference type="GO" id="GO:0006355">
    <property type="term" value="P:regulation of DNA-templated transcription"/>
    <property type="evidence" value="ECO:0007669"/>
    <property type="project" value="InterPro"/>
</dbReference>
<dbReference type="SUPFAM" id="SSF46894">
    <property type="entry name" value="C-terminal effector domain of the bipartite response regulators"/>
    <property type="match status" value="1"/>
</dbReference>
<name>A0A917V9E5_9HYPH</name>
<dbReference type="InterPro" id="IPR016032">
    <property type="entry name" value="Sig_transdc_resp-reg_C-effctor"/>
</dbReference>
<keyword evidence="7" id="KW-1185">Reference proteome</keyword>
<accession>A0A917V9E5</accession>
<dbReference type="Proteomes" id="UP000600449">
    <property type="component" value="Unassembled WGS sequence"/>
</dbReference>
<dbReference type="PROSITE" id="PS51755">
    <property type="entry name" value="OMPR_PHOB"/>
    <property type="match status" value="1"/>
</dbReference>
<dbReference type="Gene3D" id="1.10.10.10">
    <property type="entry name" value="Winged helix-like DNA-binding domain superfamily/Winged helix DNA-binding domain"/>
    <property type="match status" value="1"/>
</dbReference>
<evidence type="ECO:0000256" key="2">
    <source>
        <dbReference type="PROSITE-ProRule" id="PRU00169"/>
    </source>
</evidence>
<evidence type="ECO:0000313" key="7">
    <source>
        <dbReference type="Proteomes" id="UP000600449"/>
    </source>
</evidence>
<gene>
    <name evidence="6" type="ORF">GCM10011322_44680</name>
</gene>